<dbReference type="GO" id="GO:0000976">
    <property type="term" value="F:transcription cis-regulatory region binding"/>
    <property type="evidence" value="ECO:0007669"/>
    <property type="project" value="TreeGrafter"/>
</dbReference>
<gene>
    <name evidence="7" type="ORF">SAMN04489718_3192</name>
</gene>
<organism evidence="7 8">
    <name type="scientific">Actinopolyspora saharensis</name>
    <dbReference type="NCBI Taxonomy" id="995062"/>
    <lineage>
        <taxon>Bacteria</taxon>
        <taxon>Bacillati</taxon>
        <taxon>Actinomycetota</taxon>
        <taxon>Actinomycetes</taxon>
        <taxon>Actinopolysporales</taxon>
        <taxon>Actinopolysporaceae</taxon>
        <taxon>Actinopolyspora</taxon>
    </lineage>
</organism>
<keyword evidence="1" id="KW-0805">Transcription regulation</keyword>
<accession>A0A1H1FRB1</accession>
<dbReference type="Pfam" id="PF13305">
    <property type="entry name" value="TetR_C_33"/>
    <property type="match status" value="1"/>
</dbReference>
<dbReference type="InterPro" id="IPR025996">
    <property type="entry name" value="MT1864/Rv1816-like_C"/>
</dbReference>
<dbReference type="EMBL" id="FNKO01000002">
    <property type="protein sequence ID" value="SDR03532.1"/>
    <property type="molecule type" value="Genomic_DNA"/>
</dbReference>
<keyword evidence="3" id="KW-0804">Transcription</keyword>
<dbReference type="STRING" id="995062.SAMN04489718_3192"/>
<dbReference type="PRINTS" id="PR00455">
    <property type="entry name" value="HTHTETR"/>
</dbReference>
<evidence type="ECO:0000256" key="1">
    <source>
        <dbReference type="ARBA" id="ARBA00023015"/>
    </source>
</evidence>
<dbReference type="PROSITE" id="PS50977">
    <property type="entry name" value="HTH_TETR_2"/>
    <property type="match status" value="1"/>
</dbReference>
<feature type="domain" description="HTH tetR-type" evidence="6">
    <location>
        <begin position="12"/>
        <end position="72"/>
    </location>
</feature>
<evidence type="ECO:0000256" key="5">
    <source>
        <dbReference type="SAM" id="MobiDB-lite"/>
    </source>
</evidence>
<dbReference type="OrthoDB" id="3210322at2"/>
<evidence type="ECO:0000259" key="6">
    <source>
        <dbReference type="PROSITE" id="PS50977"/>
    </source>
</evidence>
<evidence type="ECO:0000256" key="2">
    <source>
        <dbReference type="ARBA" id="ARBA00023125"/>
    </source>
</evidence>
<sequence>MNEVTRREQSRAATESDIRRHARELLVREGQEAVTLRAIARELGITAPALYRYYASREELLSRLREDICGDLSAELTASMPAQAEDHLNKVLAVCRGFRWWALAHPREFALVFATPAAKAPRKRANGERRGENGTTRGQETPRRDELGSVFLKVAGPLMAEGVAESPPAHIPEELRDGLGDSRRDLVEAFANEGIEMPREALSAEAVYLLLRWWARLYGQVALEVFEQFPFDVSQAGRLFESMLVELARESGLTCSG</sequence>
<reference evidence="8" key="1">
    <citation type="submission" date="2016-10" db="EMBL/GenBank/DDBJ databases">
        <authorList>
            <person name="Varghese N."/>
            <person name="Submissions S."/>
        </authorList>
    </citation>
    <scope>NUCLEOTIDE SEQUENCE [LARGE SCALE GENOMIC DNA]</scope>
    <source>
        <strain evidence="8">DSM 45459</strain>
    </source>
</reference>
<dbReference type="Proteomes" id="UP000199301">
    <property type="component" value="Unassembled WGS sequence"/>
</dbReference>
<dbReference type="Pfam" id="PF00440">
    <property type="entry name" value="TetR_N"/>
    <property type="match status" value="1"/>
</dbReference>
<dbReference type="AlphaFoldDB" id="A0A1H1FRB1"/>
<dbReference type="GO" id="GO:0003700">
    <property type="term" value="F:DNA-binding transcription factor activity"/>
    <property type="evidence" value="ECO:0007669"/>
    <property type="project" value="TreeGrafter"/>
</dbReference>
<dbReference type="InterPro" id="IPR050109">
    <property type="entry name" value="HTH-type_TetR-like_transc_reg"/>
</dbReference>
<evidence type="ECO:0000256" key="4">
    <source>
        <dbReference type="PROSITE-ProRule" id="PRU00335"/>
    </source>
</evidence>
<dbReference type="InterPro" id="IPR001647">
    <property type="entry name" value="HTH_TetR"/>
</dbReference>
<name>A0A1H1FRB1_9ACTN</name>
<dbReference type="PANTHER" id="PTHR30055:SF243">
    <property type="entry name" value="HTH-TYPE TRANSCRIPTIONAL REGULATOR RV1816"/>
    <property type="match status" value="1"/>
</dbReference>
<protein>
    <submittedName>
        <fullName evidence="7">Regulatory protein, tetR family</fullName>
    </submittedName>
</protein>
<proteinExistence type="predicted"/>
<feature type="DNA-binding region" description="H-T-H motif" evidence="4">
    <location>
        <begin position="35"/>
        <end position="54"/>
    </location>
</feature>
<evidence type="ECO:0000256" key="3">
    <source>
        <dbReference type="ARBA" id="ARBA00023163"/>
    </source>
</evidence>
<dbReference type="InterPro" id="IPR036271">
    <property type="entry name" value="Tet_transcr_reg_TetR-rel_C_sf"/>
</dbReference>
<dbReference type="SUPFAM" id="SSF46689">
    <property type="entry name" value="Homeodomain-like"/>
    <property type="match status" value="1"/>
</dbReference>
<keyword evidence="2 4" id="KW-0238">DNA-binding</keyword>
<evidence type="ECO:0000313" key="8">
    <source>
        <dbReference type="Proteomes" id="UP000199301"/>
    </source>
</evidence>
<dbReference type="Gene3D" id="1.10.357.10">
    <property type="entry name" value="Tetracycline Repressor, domain 2"/>
    <property type="match status" value="1"/>
</dbReference>
<dbReference type="PANTHER" id="PTHR30055">
    <property type="entry name" value="HTH-TYPE TRANSCRIPTIONAL REGULATOR RUTR"/>
    <property type="match status" value="1"/>
</dbReference>
<dbReference type="SUPFAM" id="SSF48498">
    <property type="entry name" value="Tetracyclin repressor-like, C-terminal domain"/>
    <property type="match status" value="1"/>
</dbReference>
<keyword evidence="8" id="KW-1185">Reference proteome</keyword>
<dbReference type="RefSeq" id="WP_092525145.1">
    <property type="nucleotide sequence ID" value="NZ_FNKO01000002.1"/>
</dbReference>
<evidence type="ECO:0000313" key="7">
    <source>
        <dbReference type="EMBL" id="SDR03532.1"/>
    </source>
</evidence>
<dbReference type="InterPro" id="IPR009057">
    <property type="entry name" value="Homeodomain-like_sf"/>
</dbReference>
<feature type="region of interest" description="Disordered" evidence="5">
    <location>
        <begin position="121"/>
        <end position="143"/>
    </location>
</feature>